<feature type="transmembrane region" description="Helical" evidence="1">
    <location>
        <begin position="99"/>
        <end position="119"/>
    </location>
</feature>
<comment type="caution">
    <text evidence="2">The sequence shown here is derived from an EMBL/GenBank/DDBJ whole genome shotgun (WGS) entry which is preliminary data.</text>
</comment>
<evidence type="ECO:0000256" key="1">
    <source>
        <dbReference type="SAM" id="Phobius"/>
    </source>
</evidence>
<name>A0ABN2F2K4_9ACTN</name>
<keyword evidence="1" id="KW-0812">Transmembrane</keyword>
<dbReference type="Pfam" id="PF07077">
    <property type="entry name" value="DUF1345"/>
    <property type="match status" value="1"/>
</dbReference>
<dbReference type="InterPro" id="IPR009781">
    <property type="entry name" value="DUF1345"/>
</dbReference>
<dbReference type="RefSeq" id="WP_344109446.1">
    <property type="nucleotide sequence ID" value="NZ_BAAANE010000003.1"/>
</dbReference>
<keyword evidence="1" id="KW-1133">Transmembrane helix</keyword>
<feature type="transmembrane region" description="Helical" evidence="1">
    <location>
        <begin position="61"/>
        <end position="78"/>
    </location>
</feature>
<dbReference type="Proteomes" id="UP001501319">
    <property type="component" value="Unassembled WGS sequence"/>
</dbReference>
<dbReference type="EMBL" id="BAAANE010000003">
    <property type="protein sequence ID" value="GAA1625093.1"/>
    <property type="molecule type" value="Genomic_DNA"/>
</dbReference>
<organism evidence="2 3">
    <name type="scientific">Kribbella alba</name>
    <dbReference type="NCBI Taxonomy" id="190197"/>
    <lineage>
        <taxon>Bacteria</taxon>
        <taxon>Bacillati</taxon>
        <taxon>Actinomycetota</taxon>
        <taxon>Actinomycetes</taxon>
        <taxon>Propionibacteriales</taxon>
        <taxon>Kribbellaceae</taxon>
        <taxon>Kribbella</taxon>
    </lineage>
</organism>
<evidence type="ECO:0000313" key="3">
    <source>
        <dbReference type="Proteomes" id="UP001501319"/>
    </source>
</evidence>
<keyword evidence="1" id="KW-0472">Membrane</keyword>
<feature type="transmembrane region" description="Helical" evidence="1">
    <location>
        <begin position="35"/>
        <end position="55"/>
    </location>
</feature>
<sequence>MTATRTGEPQTMSAIPAPSLYHRSVGWHAPAMRRALIVTGIGLAVALAMLAFMPWELAATTGWNAAALAFLSTVWPIIRRAEGSLTRDFATRDDETHRSAPVLLLSASVASLFGVGFALGRAGTETGGMRLALIADAILTVVLSWAVINTVYTLRYAHLHFDSATDGIVFGDSDEGPPDYRDFAYVAFTIGMTYQVSDTTVRNRRIRPTVLAHAVLSYVFGVVIVAGAINLVAGLIR</sequence>
<reference evidence="2 3" key="1">
    <citation type="journal article" date="2019" name="Int. J. Syst. Evol. Microbiol.">
        <title>The Global Catalogue of Microorganisms (GCM) 10K type strain sequencing project: providing services to taxonomists for standard genome sequencing and annotation.</title>
        <authorList>
            <consortium name="The Broad Institute Genomics Platform"/>
            <consortium name="The Broad Institute Genome Sequencing Center for Infectious Disease"/>
            <person name="Wu L."/>
            <person name="Ma J."/>
        </authorList>
    </citation>
    <scope>NUCLEOTIDE SEQUENCE [LARGE SCALE GENOMIC DNA]</scope>
    <source>
        <strain evidence="2 3">JCM 14306</strain>
    </source>
</reference>
<feature type="transmembrane region" description="Helical" evidence="1">
    <location>
        <begin position="210"/>
        <end position="236"/>
    </location>
</feature>
<protein>
    <submittedName>
        <fullName evidence="2">DUF1345 domain-containing protein</fullName>
    </submittedName>
</protein>
<evidence type="ECO:0000313" key="2">
    <source>
        <dbReference type="EMBL" id="GAA1625093.1"/>
    </source>
</evidence>
<accession>A0ABN2F2K4</accession>
<gene>
    <name evidence="2" type="ORF">GCM10009744_10970</name>
</gene>
<feature type="transmembrane region" description="Helical" evidence="1">
    <location>
        <begin position="131"/>
        <end position="152"/>
    </location>
</feature>
<keyword evidence="3" id="KW-1185">Reference proteome</keyword>
<proteinExistence type="predicted"/>